<keyword evidence="1" id="KW-0479">Metal-binding</keyword>
<evidence type="ECO:0000256" key="4">
    <source>
        <dbReference type="ARBA" id="ARBA00023004"/>
    </source>
</evidence>
<evidence type="ECO:0000256" key="5">
    <source>
        <dbReference type="ARBA" id="ARBA00023014"/>
    </source>
</evidence>
<keyword evidence="5" id="KW-0411">Iron-sulfur</keyword>
<dbReference type="PANTHER" id="PTHR23264:SF19">
    <property type="entry name" value="CYTOSOLIC FE-S CLUSTER ASSEMBLY FACTOR NUBP2"/>
    <property type="match status" value="1"/>
</dbReference>
<evidence type="ECO:0000256" key="1">
    <source>
        <dbReference type="ARBA" id="ARBA00022723"/>
    </source>
</evidence>
<comment type="caution">
    <text evidence="6">The sequence shown here is derived from an EMBL/GenBank/DDBJ whole genome shotgun (WGS) entry which is preliminary data.</text>
</comment>
<dbReference type="Pfam" id="PF10609">
    <property type="entry name" value="ParA"/>
    <property type="match status" value="1"/>
</dbReference>
<dbReference type="HAMAP" id="MF_02040">
    <property type="entry name" value="Mrp_NBP35"/>
    <property type="match status" value="1"/>
</dbReference>
<gene>
    <name evidence="6" type="ORF">HANVADRAFT_37321</name>
</gene>
<dbReference type="GO" id="GO:0046872">
    <property type="term" value="F:metal ion binding"/>
    <property type="evidence" value="ECO:0007669"/>
    <property type="project" value="UniProtKB-KW"/>
</dbReference>
<organism evidence="6 7">
    <name type="scientific">Hanseniaspora valbyensis NRRL Y-1626</name>
    <dbReference type="NCBI Taxonomy" id="766949"/>
    <lineage>
        <taxon>Eukaryota</taxon>
        <taxon>Fungi</taxon>
        <taxon>Dikarya</taxon>
        <taxon>Ascomycota</taxon>
        <taxon>Saccharomycotina</taxon>
        <taxon>Saccharomycetes</taxon>
        <taxon>Saccharomycodales</taxon>
        <taxon>Saccharomycodaceae</taxon>
        <taxon>Hanseniaspora</taxon>
    </lineage>
</organism>
<keyword evidence="6" id="KW-0378">Hydrolase</keyword>
<name>A0A1B7TI07_9ASCO</name>
<keyword evidence="4" id="KW-0408">Iron</keyword>
<keyword evidence="2" id="KW-0547">Nucleotide-binding</keyword>
<proteinExistence type="inferred from homology"/>
<dbReference type="InterPro" id="IPR019591">
    <property type="entry name" value="Mrp/NBP35_ATP-bd"/>
</dbReference>
<dbReference type="AlphaFoldDB" id="A0A1B7TI07"/>
<reference evidence="7" key="1">
    <citation type="journal article" date="2016" name="Proc. Natl. Acad. Sci. U.S.A.">
        <title>Comparative genomics of biotechnologically important yeasts.</title>
        <authorList>
            <person name="Riley R."/>
            <person name="Haridas S."/>
            <person name="Wolfe K.H."/>
            <person name="Lopes M.R."/>
            <person name="Hittinger C.T."/>
            <person name="Goeker M."/>
            <person name="Salamov A.A."/>
            <person name="Wisecaver J.H."/>
            <person name="Long T.M."/>
            <person name="Calvey C.H."/>
            <person name="Aerts A.L."/>
            <person name="Barry K.W."/>
            <person name="Choi C."/>
            <person name="Clum A."/>
            <person name="Coughlan A.Y."/>
            <person name="Deshpande S."/>
            <person name="Douglass A.P."/>
            <person name="Hanson S.J."/>
            <person name="Klenk H.-P."/>
            <person name="LaButti K.M."/>
            <person name="Lapidus A."/>
            <person name="Lindquist E.A."/>
            <person name="Lipzen A.M."/>
            <person name="Meier-Kolthoff J.P."/>
            <person name="Ohm R.A."/>
            <person name="Otillar R.P."/>
            <person name="Pangilinan J.L."/>
            <person name="Peng Y."/>
            <person name="Rokas A."/>
            <person name="Rosa C.A."/>
            <person name="Scheuner C."/>
            <person name="Sibirny A.A."/>
            <person name="Slot J.C."/>
            <person name="Stielow J.B."/>
            <person name="Sun H."/>
            <person name="Kurtzman C.P."/>
            <person name="Blackwell M."/>
            <person name="Grigoriev I.V."/>
            <person name="Jeffries T.W."/>
        </authorList>
    </citation>
    <scope>NUCLEOTIDE SEQUENCE [LARGE SCALE GENOMIC DNA]</scope>
    <source>
        <strain evidence="7">NRRL Y-1626</strain>
    </source>
</reference>
<dbReference type="CDD" id="cd02037">
    <property type="entry name" value="Mrp_NBP35"/>
    <property type="match status" value="1"/>
</dbReference>
<sequence length="286" mass="31984">MSFNNDKFKSINNTKNILLVLSGKGGVGKSSVTTQLALSLSSINNNKVGVLDIDLTGPSIPRFFDLENEKIFQSSNGWLPIEKPILNKTNTLKVISLGFLLNDSKNDSVVWKGPKRQAMIRQFIDDVYWGDDPLDYLIIDTPPGTTDEHIAIIENLRVLENIKNINIKAVIVTTPQRISINDVKKQINFCDIVELDILGVIENMSGFKCPYCDDCTDIFSKGGGENLCKELNLPFLGFLPIDPKFVELIEQQHDIVAENNSDLVSEYLKLGISKDFHKIIEEGNLK</sequence>
<dbReference type="GO" id="GO:0140663">
    <property type="term" value="F:ATP-dependent FeS chaperone activity"/>
    <property type="evidence" value="ECO:0007669"/>
    <property type="project" value="InterPro"/>
</dbReference>
<dbReference type="InterPro" id="IPR033756">
    <property type="entry name" value="YlxH/NBP35"/>
</dbReference>
<evidence type="ECO:0000256" key="3">
    <source>
        <dbReference type="ARBA" id="ARBA00022840"/>
    </source>
</evidence>
<dbReference type="EMBL" id="LXPE01000004">
    <property type="protein sequence ID" value="OBA28363.1"/>
    <property type="molecule type" value="Genomic_DNA"/>
</dbReference>
<dbReference type="Proteomes" id="UP000092321">
    <property type="component" value="Unassembled WGS sequence"/>
</dbReference>
<dbReference type="GO" id="GO:0016226">
    <property type="term" value="P:iron-sulfur cluster assembly"/>
    <property type="evidence" value="ECO:0007669"/>
    <property type="project" value="InterPro"/>
</dbReference>
<keyword evidence="3" id="KW-0067">ATP-binding</keyword>
<dbReference type="GO" id="GO:0005524">
    <property type="term" value="F:ATP binding"/>
    <property type="evidence" value="ECO:0007669"/>
    <property type="project" value="UniProtKB-KW"/>
</dbReference>
<keyword evidence="7" id="KW-1185">Reference proteome</keyword>
<protein>
    <submittedName>
        <fullName evidence="6">p-loop containing nucleoside triphosphate hydrolase protein</fullName>
    </submittedName>
</protein>
<accession>A0A1B7TI07</accession>
<dbReference type="InterPro" id="IPR027417">
    <property type="entry name" value="P-loop_NTPase"/>
</dbReference>
<evidence type="ECO:0000313" key="7">
    <source>
        <dbReference type="Proteomes" id="UP000092321"/>
    </source>
</evidence>
<dbReference type="GO" id="GO:0005829">
    <property type="term" value="C:cytosol"/>
    <property type="evidence" value="ECO:0007669"/>
    <property type="project" value="TreeGrafter"/>
</dbReference>
<dbReference type="GO" id="GO:0016787">
    <property type="term" value="F:hydrolase activity"/>
    <property type="evidence" value="ECO:0007669"/>
    <property type="project" value="UniProtKB-KW"/>
</dbReference>
<dbReference type="GO" id="GO:0051536">
    <property type="term" value="F:iron-sulfur cluster binding"/>
    <property type="evidence" value="ECO:0007669"/>
    <property type="project" value="UniProtKB-KW"/>
</dbReference>
<dbReference type="OrthoDB" id="3900342at2759"/>
<evidence type="ECO:0000313" key="6">
    <source>
        <dbReference type="EMBL" id="OBA28363.1"/>
    </source>
</evidence>
<dbReference type="PANTHER" id="PTHR23264">
    <property type="entry name" value="NUCLEOTIDE-BINDING PROTEIN NBP35 YEAST -RELATED"/>
    <property type="match status" value="1"/>
</dbReference>
<dbReference type="SUPFAM" id="SSF52540">
    <property type="entry name" value="P-loop containing nucleoside triphosphate hydrolases"/>
    <property type="match status" value="1"/>
</dbReference>
<dbReference type="Gene3D" id="3.40.50.300">
    <property type="entry name" value="P-loop containing nucleotide triphosphate hydrolases"/>
    <property type="match status" value="1"/>
</dbReference>
<evidence type="ECO:0000256" key="2">
    <source>
        <dbReference type="ARBA" id="ARBA00022741"/>
    </source>
</evidence>